<dbReference type="AlphaFoldDB" id="A0A2I1D2X4"/>
<reference evidence="4" key="1">
    <citation type="submission" date="2016-12" db="EMBL/GenBank/DDBJ databases">
        <title>The genomes of Aspergillus section Nigri reveals drivers in fungal speciation.</title>
        <authorList>
            <consortium name="DOE Joint Genome Institute"/>
            <person name="Vesth T.C."/>
            <person name="Nybo J."/>
            <person name="Theobald S."/>
            <person name="Brandl J."/>
            <person name="Frisvad J.C."/>
            <person name="Nielsen K.F."/>
            <person name="Lyhne E.K."/>
            <person name="Kogle M.E."/>
            <person name="Kuo A."/>
            <person name="Riley R."/>
            <person name="Clum A."/>
            <person name="Nolan M."/>
            <person name="Lipzen A."/>
            <person name="Salamov A."/>
            <person name="Henrissat B."/>
            <person name="Wiebenga A."/>
            <person name="De vries R.P."/>
            <person name="Grigoriev I.V."/>
            <person name="Mortensen U.H."/>
            <person name="Andersen M.R."/>
            <person name="Baker S.E."/>
        </authorList>
    </citation>
    <scope>NUCLEOTIDE SEQUENCE</scope>
    <source>
        <strain evidence="4">IBT 28561</strain>
    </source>
</reference>
<feature type="region of interest" description="Disordered" evidence="1">
    <location>
        <begin position="492"/>
        <end position="542"/>
    </location>
</feature>
<dbReference type="PANTHER" id="PTHR36681">
    <property type="entry name" value="NUCLEAR GTPASE, GERMINAL CENTER-ASSOCIATED, TANDEM DUPLICATE 3"/>
    <property type="match status" value="1"/>
</dbReference>
<comment type="caution">
    <text evidence="4">The sequence shown here is derived from an EMBL/GenBank/DDBJ whole genome shotgun (WGS) entry which is preliminary data.</text>
</comment>
<feature type="domain" description="Dynamin N-terminal" evidence="2">
    <location>
        <begin position="161"/>
        <end position="401"/>
    </location>
</feature>
<dbReference type="RefSeq" id="XP_024692819.1">
    <property type="nucleotide sequence ID" value="XM_024840214.1"/>
</dbReference>
<dbReference type="PANTHER" id="PTHR36681:SF3">
    <property type="entry name" value="NUCLEAR GTPASE, GERMINAL CENTER-ASSOCIATED, TANDEM DUPLICATE 3"/>
    <property type="match status" value="1"/>
</dbReference>
<dbReference type="SUPFAM" id="SSF52540">
    <property type="entry name" value="P-loop containing nucleoside triphosphate hydrolases"/>
    <property type="match status" value="1"/>
</dbReference>
<dbReference type="OrthoDB" id="3598281at2759"/>
<gene>
    <name evidence="4" type="ORF">P168DRAFT_318570</name>
</gene>
<dbReference type="Proteomes" id="UP000234254">
    <property type="component" value="Unassembled WGS sequence"/>
</dbReference>
<accession>A0A2I1D2X4</accession>
<feature type="compositionally biased region" description="Polar residues" evidence="1">
    <location>
        <begin position="532"/>
        <end position="542"/>
    </location>
</feature>
<dbReference type="VEuPathDB" id="FungiDB:P168DRAFT_318570"/>
<name>A0A2I1D2X4_ASPC2</name>
<sequence>MPTVCAAHEPIPYEKWLALTPILRDAFLAKARLLLISVGYGLQMGRYKELAVSLYGDISGVVSVTTFKERLNSLTTAENLSKSCESQLTIGASYGGARGGADTGKNTKTAPTLTTLEETVHRSLPLLHELHDLLQNTNTDTTWADEATRITTLATPPKVYIAVTGNTGTGKSSLINALTDEERILTTNCMRAATAVAIEIAYNADSTVRYRAEIEFVSAAEWERELVALKQALRAEADAVAVGQVASDSEAAVALDKIRAVYPRLRTAGDVLDVEVGELMALPALRGRLGGRVVLEEDDVKLFSKKLRAYIDSRAEGKKKSPGKGEKEADEGGIWPLIRVVRVFLKSAVLATGAVLVDLPGVYDSNAGRTAVSLEYKKRCAAHWVVAPINRAVDDKVAHELLDDSSRMQMHMDNAFNDITFICTTTDDISVAEVEESLRLEESATELSQDQSTRREELQARLAELCMKRDIIRDELETVDDNVEKLEAQLAEAPADLSETSPNKRKHSDITLPGSATPERDAFQTAEAPPASRQTPELSNREQLTARYASAKGKRKDLNAQRKRLRQDVTRTEEELHALNMQDKARKEQAKRQCVEARNAYSKQELKRGFVQVLRETDQELYESPPRPERDYRAAEEQLPVFCVSTRAYQWIQGRMPKESVVEGFTTLEQTEIPQLQRHCISLTERAREAAARRFLVEVNRLLQSLSVWTTPNPLTAELSEEQRRAIEVELTRAGENMKDTWQRLRARFGEKLEEAIEHHIASKASAIIARGQEKFPGAVRRWNTTMRYNTLQAVCRGDGVHRQHNLNQELANLALRRLVAAWRVVFDEKVPQLTLDLQRRLDRTLNRFHAATMASVSDIPASVNQRLGSIKGATADSCAQHLRMAEEGIRNGSKDLHRQFAESIAEKLRGTYRACAEQHGRGTLRRIQRIMSDTARTRSQAVFQHSMRRLVLDLATLQRNSDSQLQSIETTFTGVVRDYHAALVAPQIQQATASQAQIKTAVQTLVEKMETTLQLEAILTPTSSPTVKKEEDVEALDDGH</sequence>
<evidence type="ECO:0000259" key="3">
    <source>
        <dbReference type="Pfam" id="PF24564"/>
    </source>
</evidence>
<evidence type="ECO:0000256" key="1">
    <source>
        <dbReference type="SAM" id="MobiDB-lite"/>
    </source>
</evidence>
<dbReference type="GeneID" id="36547738"/>
<dbReference type="Gene3D" id="3.40.50.300">
    <property type="entry name" value="P-loop containing nucleotide triphosphate hydrolases"/>
    <property type="match status" value="1"/>
</dbReference>
<evidence type="ECO:0000259" key="2">
    <source>
        <dbReference type="Pfam" id="PF00350"/>
    </source>
</evidence>
<protein>
    <submittedName>
        <fullName evidence="4">Uncharacterized protein</fullName>
    </submittedName>
</protein>
<dbReference type="InterPro" id="IPR045063">
    <property type="entry name" value="Dynamin_N"/>
</dbReference>
<organism evidence="4 5">
    <name type="scientific">Aspergillus campestris (strain IBT 28561)</name>
    <dbReference type="NCBI Taxonomy" id="1392248"/>
    <lineage>
        <taxon>Eukaryota</taxon>
        <taxon>Fungi</taxon>
        <taxon>Dikarya</taxon>
        <taxon>Ascomycota</taxon>
        <taxon>Pezizomycotina</taxon>
        <taxon>Eurotiomycetes</taxon>
        <taxon>Eurotiomycetidae</taxon>
        <taxon>Eurotiales</taxon>
        <taxon>Aspergillaceae</taxon>
        <taxon>Aspergillus</taxon>
        <taxon>Aspergillus subgen. Circumdati</taxon>
    </lineage>
</organism>
<keyword evidence="5" id="KW-1185">Reference proteome</keyword>
<evidence type="ECO:0000313" key="5">
    <source>
        <dbReference type="Proteomes" id="UP000234254"/>
    </source>
</evidence>
<dbReference type="Pfam" id="PF24564">
    <property type="entry name" value="DUF7605"/>
    <property type="match status" value="1"/>
</dbReference>
<evidence type="ECO:0000313" key="4">
    <source>
        <dbReference type="EMBL" id="PKY04225.1"/>
    </source>
</evidence>
<dbReference type="InterPro" id="IPR056024">
    <property type="entry name" value="DUF7605"/>
</dbReference>
<dbReference type="EMBL" id="MSFM01000006">
    <property type="protein sequence ID" value="PKY04225.1"/>
    <property type="molecule type" value="Genomic_DNA"/>
</dbReference>
<dbReference type="Pfam" id="PF00350">
    <property type="entry name" value="Dynamin_N"/>
    <property type="match status" value="1"/>
</dbReference>
<dbReference type="InterPro" id="IPR027417">
    <property type="entry name" value="P-loop_NTPase"/>
</dbReference>
<feature type="domain" description="DUF7605" evidence="3">
    <location>
        <begin position="779"/>
        <end position="937"/>
    </location>
</feature>
<proteinExistence type="predicted"/>